<protein>
    <submittedName>
        <fullName evidence="6">Dolichol-phosphate mannosyltransferase</fullName>
        <ecNumber evidence="6">2.4.1.83</ecNumber>
    </submittedName>
</protein>
<dbReference type="EC" id="2.4.1.83" evidence="6"/>
<dbReference type="Proteomes" id="UP000000438">
    <property type="component" value="Chromosome"/>
</dbReference>
<dbReference type="EMBL" id="AE017261">
    <property type="protein sequence ID" value="AAT44063.1"/>
    <property type="molecule type" value="Genomic_DNA"/>
</dbReference>
<feature type="transmembrane region" description="Helical" evidence="4">
    <location>
        <begin position="228"/>
        <end position="247"/>
    </location>
</feature>
<evidence type="ECO:0000313" key="8">
    <source>
        <dbReference type="Proteomes" id="UP000000438"/>
    </source>
</evidence>
<dbReference type="EMBL" id="FWYE01000002">
    <property type="protein sequence ID" value="SMD30866.1"/>
    <property type="molecule type" value="Genomic_DNA"/>
</dbReference>
<feature type="domain" description="Glycosyltransferase 2-like" evidence="5">
    <location>
        <begin position="5"/>
        <end position="160"/>
    </location>
</feature>
<reference evidence="7 9" key="3">
    <citation type="submission" date="2017-04" db="EMBL/GenBank/DDBJ databases">
        <authorList>
            <person name="Varghese N."/>
            <person name="Submissions S."/>
        </authorList>
    </citation>
    <scope>NUCLEOTIDE SEQUENCE [LARGE SCALE GENOMIC DNA]</scope>
    <source>
        <strain evidence="7 9">DSM 9789</strain>
    </source>
</reference>
<dbReference type="STRING" id="263820.PTO1478"/>
<accession>A0A8G2FWR0</accession>
<sequence length="250" mass="28388">MPDVSVVIPTLNEKNNIIKLIPRLHKQSLNSIYIIDDGSHDGSDEVARSYPGVHFIVRSGKLGLISAEIDGMRATRSDYVVIMDADLSHRPEDIKGMIEKAIKTNADLVIGSRYIDNGETHDEFIRQIISKTANRLFRLSFNLNVHDCTSGFRIYSRRACDFLARQVDIENGYVGQIDILNRLHKNGFKIEEYPVNFVKREDGKSKLKMKEIVNFFLFVFFNGNLVKYFAVAVIVTIAILASFTIALKFI</sequence>
<dbReference type="GeneID" id="2845139"/>
<proteinExistence type="inferred from homology"/>
<dbReference type="KEGG" id="pto:PTO1478"/>
<evidence type="ECO:0000256" key="1">
    <source>
        <dbReference type="ARBA" id="ARBA00006739"/>
    </source>
</evidence>
<dbReference type="Gene3D" id="3.90.550.10">
    <property type="entry name" value="Spore Coat Polysaccharide Biosynthesis Protein SpsA, Chain A"/>
    <property type="match status" value="1"/>
</dbReference>
<organism evidence="6 8">
    <name type="scientific">Picrophilus torridus (strain ATCC 700027 / DSM 9790 / JCM 10055 / NBRC 100828 / KAW 2/3)</name>
    <dbReference type="NCBI Taxonomy" id="1122961"/>
    <lineage>
        <taxon>Archaea</taxon>
        <taxon>Methanobacteriati</taxon>
        <taxon>Thermoplasmatota</taxon>
        <taxon>Thermoplasmata</taxon>
        <taxon>Thermoplasmatales</taxon>
        <taxon>Picrophilaceae</taxon>
        <taxon>Picrophilus</taxon>
    </lineage>
</organism>
<dbReference type="AlphaFoldDB" id="Q6KYY9"/>
<dbReference type="PANTHER" id="PTHR43398:SF1">
    <property type="entry name" value="DOLICHOL-PHOSPHATE MANNOSYLTRANSFERASE SUBUNIT 1"/>
    <property type="match status" value="1"/>
</dbReference>
<keyword evidence="2 6" id="KW-0328">Glycosyltransferase</keyword>
<dbReference type="GO" id="GO:0004582">
    <property type="term" value="F:dolichyl-phosphate beta-D-mannosyltransferase activity"/>
    <property type="evidence" value="ECO:0007669"/>
    <property type="project" value="UniProtKB-EC"/>
</dbReference>
<dbReference type="RefSeq" id="WP_011178279.1">
    <property type="nucleotide sequence ID" value="NC_005877.1"/>
</dbReference>
<name>Q6KYY9_PICTO</name>
<dbReference type="eggNOG" id="arCOG00894">
    <property type="taxonomic scope" value="Archaea"/>
</dbReference>
<keyword evidence="4" id="KW-1133">Transmembrane helix</keyword>
<dbReference type="PaxDb" id="263820-PTO1478"/>
<evidence type="ECO:0000259" key="5">
    <source>
        <dbReference type="Pfam" id="PF00535"/>
    </source>
</evidence>
<dbReference type="CDD" id="cd06442">
    <property type="entry name" value="DPM1_like"/>
    <property type="match status" value="1"/>
</dbReference>
<keyword evidence="4" id="KW-0472">Membrane</keyword>
<dbReference type="PANTHER" id="PTHR43398">
    <property type="entry name" value="DOLICHOL-PHOSPHATE MANNOSYLTRANSFERASE SUBUNIT 1"/>
    <property type="match status" value="1"/>
</dbReference>
<reference evidence="6" key="2">
    <citation type="submission" date="2004-02" db="EMBL/GenBank/DDBJ databases">
        <authorList>
            <person name="Fuetterer O."/>
            <person name="Angelov A."/>
            <person name="Liesegang H."/>
            <person name="Gottschalk G."/>
            <person name="Schleper C."/>
            <person name="Schepers B."/>
            <person name="Dock C."/>
            <person name="Antranikian G."/>
            <person name="Liebl W."/>
        </authorList>
    </citation>
    <scope>NUCLEOTIDE SEQUENCE</scope>
    <source>
        <strain evidence="6">DSM 9790</strain>
    </source>
</reference>
<evidence type="ECO:0000313" key="6">
    <source>
        <dbReference type="EMBL" id="AAT44063.1"/>
    </source>
</evidence>
<dbReference type="OrthoDB" id="11098at2157"/>
<evidence type="ECO:0000256" key="4">
    <source>
        <dbReference type="SAM" id="Phobius"/>
    </source>
</evidence>
<dbReference type="CAZy" id="GT2">
    <property type="family name" value="Glycosyltransferase Family 2"/>
</dbReference>
<dbReference type="Proteomes" id="UP000192315">
    <property type="component" value="Unassembled WGS sequence"/>
</dbReference>
<dbReference type="SUPFAM" id="SSF53448">
    <property type="entry name" value="Nucleotide-diphospho-sugar transferases"/>
    <property type="match status" value="1"/>
</dbReference>
<evidence type="ECO:0000313" key="7">
    <source>
        <dbReference type="EMBL" id="SMD30866.1"/>
    </source>
</evidence>
<accession>Q6KYY9</accession>
<comment type="similarity">
    <text evidence="1">Belongs to the glycosyltransferase 2 family.</text>
</comment>
<evidence type="ECO:0000256" key="3">
    <source>
        <dbReference type="ARBA" id="ARBA00022679"/>
    </source>
</evidence>
<dbReference type="InterPro" id="IPR001173">
    <property type="entry name" value="Glyco_trans_2-like"/>
</dbReference>
<dbReference type="InParanoid" id="Q6KYY9"/>
<dbReference type="InterPro" id="IPR039528">
    <property type="entry name" value="DPM1-like"/>
</dbReference>
<dbReference type="InterPro" id="IPR029044">
    <property type="entry name" value="Nucleotide-diphossugar_trans"/>
</dbReference>
<evidence type="ECO:0000256" key="2">
    <source>
        <dbReference type="ARBA" id="ARBA00022676"/>
    </source>
</evidence>
<gene>
    <name evidence="6" type="ordered locus">PTO1478</name>
    <name evidence="7" type="ORF">SAMN02745355_0782</name>
</gene>
<keyword evidence="4" id="KW-0812">Transmembrane</keyword>
<dbReference type="Pfam" id="PF00535">
    <property type="entry name" value="Glycos_transf_2"/>
    <property type="match status" value="1"/>
</dbReference>
<evidence type="ECO:0000313" key="9">
    <source>
        <dbReference type="Proteomes" id="UP000192315"/>
    </source>
</evidence>
<keyword evidence="3 6" id="KW-0808">Transferase</keyword>
<reference evidence="6 8" key="1">
    <citation type="journal article" date="2004" name="Proc. Natl. Acad. Sci. U.S.A.">
        <title>Genome sequence of Picrophilus torridus and its implications for life around pH 0.</title>
        <authorList>
            <person name="Futterer O."/>
            <person name="Angelov A."/>
            <person name="Liesegang H."/>
            <person name="Gottschalk G."/>
            <person name="Schleper C."/>
            <person name="Schepers B."/>
            <person name="Dock C."/>
            <person name="Antranikian G."/>
            <person name="Liebl W."/>
        </authorList>
    </citation>
    <scope>NUCLEOTIDE SEQUENCE [LARGE SCALE GENOMIC DNA]</scope>
    <source>
        <strain evidence="8">ATCC 700027 / DSM 9790 / JCM 10055 / NBRC 100828</strain>
        <strain evidence="6">DSM 9790</strain>
    </source>
</reference>
<keyword evidence="9" id="KW-1185">Reference proteome</keyword>
<dbReference type="FunCoup" id="Q6KYY9">
    <property type="interactions" value="156"/>
</dbReference>
<dbReference type="HOGENOM" id="CLU_033536_13_3_2"/>